<gene>
    <name evidence="2" type="ORF">ABW18_05335</name>
</gene>
<feature type="region of interest" description="Disordered" evidence="1">
    <location>
        <begin position="1"/>
        <end position="59"/>
    </location>
</feature>
<reference evidence="2 3" key="1">
    <citation type="submission" date="2015-05" db="EMBL/GenBank/DDBJ databases">
        <title>Draft genome sequence of the bacterium Gordonia jacobaea a new member of the Gordonia genus.</title>
        <authorList>
            <person name="Jimenez-Galisteo G."/>
            <person name="Dominguez A."/>
            <person name="Munoz E."/>
            <person name="Vinas M."/>
        </authorList>
    </citation>
    <scope>NUCLEOTIDE SEQUENCE [LARGE SCALE GENOMIC DNA]</scope>
    <source>
        <strain evidence="3">mv1</strain>
    </source>
</reference>
<sequence>MVSTGSTSGGGSTGDGVVSTSSTSGARLDQRCRLDRRRAARPAGGLDRLDQRVQLDQRV</sequence>
<dbReference type="Proteomes" id="UP000037247">
    <property type="component" value="Unassembled WGS sequence"/>
</dbReference>
<evidence type="ECO:0000313" key="2">
    <source>
        <dbReference type="EMBL" id="KNA92694.1"/>
    </source>
</evidence>
<evidence type="ECO:0000313" key="3">
    <source>
        <dbReference type="Proteomes" id="UP000037247"/>
    </source>
</evidence>
<comment type="caution">
    <text evidence="2">The sequence shown here is derived from an EMBL/GenBank/DDBJ whole genome shotgun (WGS) entry which is preliminary data.</text>
</comment>
<evidence type="ECO:0000256" key="1">
    <source>
        <dbReference type="SAM" id="MobiDB-lite"/>
    </source>
</evidence>
<keyword evidence="3" id="KW-1185">Reference proteome</keyword>
<feature type="compositionally biased region" description="Basic and acidic residues" evidence="1">
    <location>
        <begin position="47"/>
        <end position="59"/>
    </location>
</feature>
<name>A0ABR5IGI8_9ACTN</name>
<accession>A0ABR5IGI8</accession>
<dbReference type="EMBL" id="LDTZ01000014">
    <property type="protein sequence ID" value="KNA92694.1"/>
    <property type="molecule type" value="Genomic_DNA"/>
</dbReference>
<feature type="compositionally biased region" description="Low complexity" evidence="1">
    <location>
        <begin position="15"/>
        <end position="27"/>
    </location>
</feature>
<protein>
    <submittedName>
        <fullName evidence="2">Uncharacterized protein</fullName>
    </submittedName>
</protein>
<proteinExistence type="predicted"/>
<organism evidence="2 3">
    <name type="scientific">Gordonia jacobaea</name>
    <dbReference type="NCBI Taxonomy" id="122202"/>
    <lineage>
        <taxon>Bacteria</taxon>
        <taxon>Bacillati</taxon>
        <taxon>Actinomycetota</taxon>
        <taxon>Actinomycetes</taxon>
        <taxon>Mycobacteriales</taxon>
        <taxon>Gordoniaceae</taxon>
        <taxon>Gordonia</taxon>
    </lineage>
</organism>